<evidence type="ECO:0000259" key="4">
    <source>
        <dbReference type="PROSITE" id="PS50887"/>
    </source>
</evidence>
<evidence type="ECO:0000256" key="3">
    <source>
        <dbReference type="SAM" id="Phobius"/>
    </source>
</evidence>
<keyword evidence="3" id="KW-0812">Transmembrane</keyword>
<keyword evidence="5" id="KW-0808">Transferase</keyword>
<dbReference type="PANTHER" id="PTHR45138:SF9">
    <property type="entry name" value="DIGUANYLATE CYCLASE DGCM-RELATED"/>
    <property type="match status" value="1"/>
</dbReference>
<dbReference type="PROSITE" id="PS50887">
    <property type="entry name" value="GGDEF"/>
    <property type="match status" value="1"/>
</dbReference>
<keyword evidence="6" id="KW-1185">Reference proteome</keyword>
<dbReference type="RefSeq" id="WP_310093147.1">
    <property type="nucleotide sequence ID" value="NZ_JAVDTT010000002.1"/>
</dbReference>
<dbReference type="Proteomes" id="UP001254759">
    <property type="component" value="Unassembled WGS sequence"/>
</dbReference>
<feature type="transmembrane region" description="Helical" evidence="3">
    <location>
        <begin position="118"/>
        <end position="137"/>
    </location>
</feature>
<evidence type="ECO:0000256" key="1">
    <source>
        <dbReference type="ARBA" id="ARBA00012528"/>
    </source>
</evidence>
<dbReference type="InterPro" id="IPR029787">
    <property type="entry name" value="Nucleotide_cyclase"/>
</dbReference>
<dbReference type="InterPro" id="IPR000160">
    <property type="entry name" value="GGDEF_dom"/>
</dbReference>
<dbReference type="Pfam" id="PF00990">
    <property type="entry name" value="GGDEF"/>
    <property type="match status" value="1"/>
</dbReference>
<dbReference type="EC" id="2.7.7.65" evidence="1"/>
<name>A0ABU1RT25_9GAMM</name>
<keyword evidence="5" id="KW-0548">Nucleotidyltransferase</keyword>
<keyword evidence="3" id="KW-0472">Membrane</keyword>
<dbReference type="SMART" id="SM00267">
    <property type="entry name" value="GGDEF"/>
    <property type="match status" value="1"/>
</dbReference>
<evidence type="ECO:0000256" key="2">
    <source>
        <dbReference type="ARBA" id="ARBA00034247"/>
    </source>
</evidence>
<accession>A0ABU1RT25</accession>
<feature type="transmembrane region" description="Helical" evidence="3">
    <location>
        <begin position="149"/>
        <end position="172"/>
    </location>
</feature>
<dbReference type="InterPro" id="IPR007894">
    <property type="entry name" value="MASE2"/>
</dbReference>
<evidence type="ECO:0000313" key="5">
    <source>
        <dbReference type="EMBL" id="MDR6841919.1"/>
    </source>
</evidence>
<dbReference type="Pfam" id="PF05230">
    <property type="entry name" value="MASE2"/>
    <property type="match status" value="1"/>
</dbReference>
<feature type="domain" description="GGDEF" evidence="4">
    <location>
        <begin position="216"/>
        <end position="347"/>
    </location>
</feature>
<dbReference type="SUPFAM" id="SSF55073">
    <property type="entry name" value="Nucleotide cyclase"/>
    <property type="match status" value="1"/>
</dbReference>
<dbReference type="CDD" id="cd01949">
    <property type="entry name" value="GGDEF"/>
    <property type="match status" value="1"/>
</dbReference>
<dbReference type="GO" id="GO:0052621">
    <property type="term" value="F:diguanylate cyclase activity"/>
    <property type="evidence" value="ECO:0007669"/>
    <property type="project" value="UniProtKB-EC"/>
</dbReference>
<comment type="caution">
    <text evidence="5">The sequence shown here is derived from an EMBL/GenBank/DDBJ whole genome shotgun (WGS) entry which is preliminary data.</text>
</comment>
<dbReference type="InterPro" id="IPR043128">
    <property type="entry name" value="Rev_trsase/Diguanyl_cyclase"/>
</dbReference>
<dbReference type="PANTHER" id="PTHR45138">
    <property type="entry name" value="REGULATORY COMPONENTS OF SENSORY TRANSDUCTION SYSTEM"/>
    <property type="match status" value="1"/>
</dbReference>
<dbReference type="EMBL" id="JAVDTT010000002">
    <property type="protein sequence ID" value="MDR6841919.1"/>
    <property type="molecule type" value="Genomic_DNA"/>
</dbReference>
<dbReference type="Gene3D" id="3.30.70.270">
    <property type="match status" value="1"/>
</dbReference>
<dbReference type="NCBIfam" id="TIGR00254">
    <property type="entry name" value="GGDEF"/>
    <property type="match status" value="1"/>
</dbReference>
<evidence type="ECO:0000313" key="6">
    <source>
        <dbReference type="Proteomes" id="UP001254759"/>
    </source>
</evidence>
<gene>
    <name evidence="5" type="ORF">J2W94_002204</name>
</gene>
<comment type="catalytic activity">
    <reaction evidence="2">
        <text>2 GTP = 3',3'-c-di-GMP + 2 diphosphate</text>
        <dbReference type="Rhea" id="RHEA:24898"/>
        <dbReference type="ChEBI" id="CHEBI:33019"/>
        <dbReference type="ChEBI" id="CHEBI:37565"/>
        <dbReference type="ChEBI" id="CHEBI:58805"/>
        <dbReference type="EC" id="2.7.7.65"/>
    </reaction>
</comment>
<dbReference type="InterPro" id="IPR050469">
    <property type="entry name" value="Diguanylate_Cyclase"/>
</dbReference>
<protein>
    <recommendedName>
        <fullName evidence="1">diguanylate cyclase</fullName>
        <ecNumber evidence="1">2.7.7.65</ecNumber>
    </recommendedName>
</protein>
<proteinExistence type="predicted"/>
<sequence>MDSDRGESRRTSFGRRLYPMRAVGLAIGVLCVAAVMQEHGAAPWLWALLVFDGLVWPHLAYVHVLRSRDPIQAEYRNLLTDAAFGGFWIAVMAFDTLPSVLLAVMLTMDKVIVGGRRFGAKNLALMALTCLVSSAFMGFRFEPYTTFRTMLACLPLLIVYPLAIGAASRLLAQQTLRQKRMFEKTSRFDAATGLMNRQQWQYAANVEFNRFVRAGRPAVLIMIDIDYFKQINDGYGHTVGDAVIEEFARLMKACLRDMDTGGRYGGDEFGIVMPETRWEEAIVAAERLRRQVAAYVFPGIDLRCTVSIGLSEINHSIANVTDWISAADAALYAAKRKGRDCIEVAKIPQRSPYAARSRVDA</sequence>
<reference evidence="5 6" key="1">
    <citation type="submission" date="2023-07" db="EMBL/GenBank/DDBJ databases">
        <title>Sorghum-associated microbial communities from plants grown in Nebraska, USA.</title>
        <authorList>
            <person name="Schachtman D."/>
        </authorList>
    </citation>
    <scope>NUCLEOTIDE SEQUENCE [LARGE SCALE GENOMIC DNA]</scope>
    <source>
        <strain evidence="5 6">BE107</strain>
    </source>
</reference>
<organism evidence="5 6">
    <name type="scientific">Pseudoxanthomonas sacheonensis</name>
    <dbReference type="NCBI Taxonomy" id="443615"/>
    <lineage>
        <taxon>Bacteria</taxon>
        <taxon>Pseudomonadati</taxon>
        <taxon>Pseudomonadota</taxon>
        <taxon>Gammaproteobacteria</taxon>
        <taxon>Lysobacterales</taxon>
        <taxon>Lysobacteraceae</taxon>
        <taxon>Pseudoxanthomonas</taxon>
    </lineage>
</organism>
<keyword evidence="3" id="KW-1133">Transmembrane helix</keyword>
<feature type="transmembrane region" description="Helical" evidence="3">
    <location>
        <begin position="82"/>
        <end position="106"/>
    </location>
</feature>
<feature type="transmembrane region" description="Helical" evidence="3">
    <location>
        <begin position="18"/>
        <end position="36"/>
    </location>
</feature>